<evidence type="ECO:0000313" key="3">
    <source>
        <dbReference type="Proteomes" id="UP001201812"/>
    </source>
</evidence>
<keyword evidence="1" id="KW-0812">Transmembrane</keyword>
<protein>
    <submittedName>
        <fullName evidence="2">Uncharacterized protein</fullName>
    </submittedName>
</protein>
<organism evidence="2 3">
    <name type="scientific">Ditylenchus destructor</name>
    <dbReference type="NCBI Taxonomy" id="166010"/>
    <lineage>
        <taxon>Eukaryota</taxon>
        <taxon>Metazoa</taxon>
        <taxon>Ecdysozoa</taxon>
        <taxon>Nematoda</taxon>
        <taxon>Chromadorea</taxon>
        <taxon>Rhabditida</taxon>
        <taxon>Tylenchina</taxon>
        <taxon>Tylenchomorpha</taxon>
        <taxon>Sphaerularioidea</taxon>
        <taxon>Anguinidae</taxon>
        <taxon>Anguininae</taxon>
        <taxon>Ditylenchus</taxon>
    </lineage>
</organism>
<proteinExistence type="predicted"/>
<gene>
    <name evidence="2" type="ORF">DdX_11178</name>
</gene>
<accession>A0AAD4R1K1</accession>
<evidence type="ECO:0000313" key="2">
    <source>
        <dbReference type="EMBL" id="KAI1709785.1"/>
    </source>
</evidence>
<reference evidence="2" key="1">
    <citation type="submission" date="2022-01" db="EMBL/GenBank/DDBJ databases">
        <title>Genome Sequence Resource for Two Populations of Ditylenchus destructor, the Migratory Endoparasitic Phytonematode.</title>
        <authorList>
            <person name="Zhang H."/>
            <person name="Lin R."/>
            <person name="Xie B."/>
        </authorList>
    </citation>
    <scope>NUCLEOTIDE SEQUENCE</scope>
    <source>
        <strain evidence="2">BazhouSP</strain>
    </source>
</reference>
<feature type="transmembrane region" description="Helical" evidence="1">
    <location>
        <begin position="60"/>
        <end position="81"/>
    </location>
</feature>
<keyword evidence="1" id="KW-0472">Membrane</keyword>
<comment type="caution">
    <text evidence="2">The sequence shown here is derived from an EMBL/GenBank/DDBJ whole genome shotgun (WGS) entry which is preliminary data.</text>
</comment>
<dbReference type="EMBL" id="JAKKPZ010000029">
    <property type="protein sequence ID" value="KAI1709785.1"/>
    <property type="molecule type" value="Genomic_DNA"/>
</dbReference>
<keyword evidence="3" id="KW-1185">Reference proteome</keyword>
<evidence type="ECO:0000256" key="1">
    <source>
        <dbReference type="SAM" id="Phobius"/>
    </source>
</evidence>
<keyword evidence="1" id="KW-1133">Transmembrane helix</keyword>
<name>A0AAD4R1K1_9BILA</name>
<sequence>MASVFPTSSAEPTAIYNIDRDIELSSNPKAENVDRDKRSKCECRNSKVTYVQAPPKWHKWCFLLLGILLIISLSLETYLLITQQSIDKVPARATDVDYPNIPFINGWTKISVKEFNATVGHFPEVDVYLHKNYIRAHIRLFAKGASFLIGAQVLDKYGRDLIGRPDNTQFVTTARDMDDILDKANGNITVIEEELGIPAGGWSGKDMRRIDILKPRLLHVRVPTGNEAGTNHLWIPGGYMPTGLPEAVIDRVPKGMYTETKVPGTPRKKT</sequence>
<dbReference type="AlphaFoldDB" id="A0AAD4R1K1"/>
<dbReference type="Proteomes" id="UP001201812">
    <property type="component" value="Unassembled WGS sequence"/>
</dbReference>